<organism evidence="1 2">
    <name type="scientific">Luteibacter jiangsuensis</name>
    <dbReference type="NCBI Taxonomy" id="637577"/>
    <lineage>
        <taxon>Bacteria</taxon>
        <taxon>Pseudomonadati</taxon>
        <taxon>Pseudomonadota</taxon>
        <taxon>Gammaproteobacteria</taxon>
        <taxon>Lysobacterales</taxon>
        <taxon>Rhodanobacteraceae</taxon>
        <taxon>Luteibacter</taxon>
    </lineage>
</organism>
<dbReference type="PROSITE" id="PS51257">
    <property type="entry name" value="PROKAR_LIPOPROTEIN"/>
    <property type="match status" value="1"/>
</dbReference>
<dbReference type="EMBL" id="JAUSSK010000005">
    <property type="protein sequence ID" value="MDQ0011168.1"/>
    <property type="molecule type" value="Genomic_DNA"/>
</dbReference>
<keyword evidence="2" id="KW-1185">Reference proteome</keyword>
<evidence type="ECO:0000313" key="2">
    <source>
        <dbReference type="Proteomes" id="UP001237737"/>
    </source>
</evidence>
<proteinExistence type="predicted"/>
<comment type="caution">
    <text evidence="1">The sequence shown here is derived from an EMBL/GenBank/DDBJ whole genome shotgun (WGS) entry which is preliminary data.</text>
</comment>
<evidence type="ECO:0000313" key="1">
    <source>
        <dbReference type="EMBL" id="MDQ0011168.1"/>
    </source>
</evidence>
<evidence type="ECO:0008006" key="3">
    <source>
        <dbReference type="Google" id="ProtNLM"/>
    </source>
</evidence>
<reference evidence="1 2" key="1">
    <citation type="submission" date="2023-07" db="EMBL/GenBank/DDBJ databases">
        <title>Sorghum-associated microbial communities from plants grown in Nebraska, USA.</title>
        <authorList>
            <person name="Schachtman D."/>
        </authorList>
    </citation>
    <scope>NUCLEOTIDE SEQUENCE [LARGE SCALE GENOMIC DNA]</scope>
    <source>
        <strain evidence="1 2">CC60</strain>
    </source>
</reference>
<protein>
    <recommendedName>
        <fullName evidence="3">Lipoprotein</fullName>
    </recommendedName>
</protein>
<name>A0ABT9T3L8_9GAMM</name>
<gene>
    <name evidence="1" type="ORF">J2T07_003378</name>
</gene>
<sequence>MDMLRYALASLLIVTIGLTGCSPKSGHFQRDGSVAAAKRQPVNGTQAVAFVRWYRGLWLGQDNFCTVDIPSRPFYLRTEFVDYDCKNDVAQSVELQNLPPGTVLYVYDSPNCGESDDWGKATVLKQAASLQVGDFNHTFTEPAGLQYDGHYHNGINGKLSCFIIDVPDINGRRAGPVHDK</sequence>
<dbReference type="RefSeq" id="WP_306851433.1">
    <property type="nucleotide sequence ID" value="NZ_JAUSSK010000005.1"/>
</dbReference>
<dbReference type="Proteomes" id="UP001237737">
    <property type="component" value="Unassembled WGS sequence"/>
</dbReference>
<accession>A0ABT9T3L8</accession>